<dbReference type="Proteomes" id="UP000250140">
    <property type="component" value="Unassembled WGS sequence"/>
</dbReference>
<feature type="transmembrane region" description="Helical" evidence="1">
    <location>
        <begin position="81"/>
        <end position="100"/>
    </location>
</feature>
<keyword evidence="3" id="KW-1185">Reference proteome</keyword>
<dbReference type="InterPro" id="IPR036259">
    <property type="entry name" value="MFS_trans_sf"/>
</dbReference>
<dbReference type="PANTHER" id="PTHR11360:SF234">
    <property type="entry name" value="MFS-TYPE TRANSPORTER DBAD-RELATED"/>
    <property type="match status" value="1"/>
</dbReference>
<feature type="transmembrane region" description="Helical" evidence="1">
    <location>
        <begin position="171"/>
        <end position="190"/>
    </location>
</feature>
<dbReference type="InterPro" id="IPR050327">
    <property type="entry name" value="Proton-linked_MCT"/>
</dbReference>
<dbReference type="PANTHER" id="PTHR11360">
    <property type="entry name" value="MONOCARBOXYLATE TRANSPORTER"/>
    <property type="match status" value="1"/>
</dbReference>
<feature type="transmembrane region" description="Helical" evidence="1">
    <location>
        <begin position="341"/>
        <end position="361"/>
    </location>
</feature>
<reference evidence="2 3" key="1">
    <citation type="journal article" date="2016" name="Nat. Commun.">
        <title>Ectomycorrhizal ecology is imprinted in the genome of the dominant symbiotic fungus Cenococcum geophilum.</title>
        <authorList>
            <consortium name="DOE Joint Genome Institute"/>
            <person name="Peter M."/>
            <person name="Kohler A."/>
            <person name="Ohm R.A."/>
            <person name="Kuo A."/>
            <person name="Krutzmann J."/>
            <person name="Morin E."/>
            <person name="Arend M."/>
            <person name="Barry K.W."/>
            <person name="Binder M."/>
            <person name="Choi C."/>
            <person name="Clum A."/>
            <person name="Copeland A."/>
            <person name="Grisel N."/>
            <person name="Haridas S."/>
            <person name="Kipfer T."/>
            <person name="LaButti K."/>
            <person name="Lindquist E."/>
            <person name="Lipzen A."/>
            <person name="Maire R."/>
            <person name="Meier B."/>
            <person name="Mihaltcheva S."/>
            <person name="Molinier V."/>
            <person name="Murat C."/>
            <person name="Poggeler S."/>
            <person name="Quandt C.A."/>
            <person name="Sperisen C."/>
            <person name="Tritt A."/>
            <person name="Tisserant E."/>
            <person name="Crous P.W."/>
            <person name="Henrissat B."/>
            <person name="Nehls U."/>
            <person name="Egli S."/>
            <person name="Spatafora J.W."/>
            <person name="Grigoriev I.V."/>
            <person name="Martin F.M."/>
        </authorList>
    </citation>
    <scope>NUCLEOTIDE SEQUENCE [LARGE SCALE GENOMIC DNA]</scope>
    <source>
        <strain evidence="2 3">CBS 207.34</strain>
    </source>
</reference>
<feature type="transmembrane region" description="Helical" evidence="1">
    <location>
        <begin position="112"/>
        <end position="133"/>
    </location>
</feature>
<feature type="transmembrane region" description="Helical" evidence="1">
    <location>
        <begin position="308"/>
        <end position="329"/>
    </location>
</feature>
<feature type="transmembrane region" description="Helical" evidence="1">
    <location>
        <begin position="139"/>
        <end position="159"/>
    </location>
</feature>
<dbReference type="AlphaFoldDB" id="A0A8E2EQT4"/>
<feature type="transmembrane region" description="Helical" evidence="1">
    <location>
        <begin position="25"/>
        <end position="43"/>
    </location>
</feature>
<sequence>MNQMDTESAIVKAESQCFPDGGLTAWLQVLGAFLLYFNTWGILLPTYSTLAISQIGSTQSFLLVFVRVLTGPSFDRGYLQSFNTVGTILLVLELMTTSAAAKCYQIFLAHGLRFRLGCGCMFINMMAIVPIYFATKRPIAMGIASLGTGIGGIIHSVIFHRLQLRIGFFWTLRKITFVVLFLQLVPYLVMCTRLPPSKPRDLVQITAFKSVAYTCITLAAVLGPMGMYVPFYEAQLFAVRKLGTGQTLTFYLTPIMNAGSTVGRLLLSGLAVRFGTINLFSVTLIFSGVICWTWIAVDTIGGSVAFSFWYRFFSGAILVLGPIMIAAILKDMRELGTRIGTSFGIGAFGLLAGNPIVGALVNVRIESFIRAQIFGGVVLLACGGFATVGGVWKLMKNRGA</sequence>
<dbReference type="SUPFAM" id="SSF103473">
    <property type="entry name" value="MFS general substrate transporter"/>
    <property type="match status" value="1"/>
</dbReference>
<name>A0A8E2EQT4_9PEZI</name>
<protein>
    <submittedName>
        <fullName evidence="2">MFS general substrate transporter</fullName>
    </submittedName>
</protein>
<keyword evidence="1" id="KW-1133">Transmembrane helix</keyword>
<evidence type="ECO:0000313" key="3">
    <source>
        <dbReference type="Proteomes" id="UP000250140"/>
    </source>
</evidence>
<feature type="transmembrane region" description="Helical" evidence="1">
    <location>
        <begin position="50"/>
        <end position="69"/>
    </location>
</feature>
<dbReference type="Gene3D" id="1.20.1250.20">
    <property type="entry name" value="MFS general substrate transporter like domains"/>
    <property type="match status" value="1"/>
</dbReference>
<proteinExistence type="predicted"/>
<accession>A0A8E2EQT4</accession>
<feature type="transmembrane region" description="Helical" evidence="1">
    <location>
        <begin position="274"/>
        <end position="296"/>
    </location>
</feature>
<feature type="transmembrane region" description="Helical" evidence="1">
    <location>
        <begin position="373"/>
        <end position="395"/>
    </location>
</feature>
<gene>
    <name evidence="2" type="ORF">AOQ84DRAFT_400903</name>
</gene>
<organism evidence="2 3">
    <name type="scientific">Glonium stellatum</name>
    <dbReference type="NCBI Taxonomy" id="574774"/>
    <lineage>
        <taxon>Eukaryota</taxon>
        <taxon>Fungi</taxon>
        <taxon>Dikarya</taxon>
        <taxon>Ascomycota</taxon>
        <taxon>Pezizomycotina</taxon>
        <taxon>Dothideomycetes</taxon>
        <taxon>Pleosporomycetidae</taxon>
        <taxon>Gloniales</taxon>
        <taxon>Gloniaceae</taxon>
        <taxon>Glonium</taxon>
    </lineage>
</organism>
<dbReference type="EMBL" id="KV750837">
    <property type="protein sequence ID" value="OCL02993.1"/>
    <property type="molecule type" value="Genomic_DNA"/>
</dbReference>
<evidence type="ECO:0000256" key="1">
    <source>
        <dbReference type="SAM" id="Phobius"/>
    </source>
</evidence>
<evidence type="ECO:0000313" key="2">
    <source>
        <dbReference type="EMBL" id="OCL02993.1"/>
    </source>
</evidence>
<keyword evidence="1" id="KW-0812">Transmembrane</keyword>
<dbReference type="OrthoDB" id="6509908at2759"/>
<keyword evidence="1" id="KW-0472">Membrane</keyword>
<feature type="transmembrane region" description="Helical" evidence="1">
    <location>
        <begin position="210"/>
        <end position="231"/>
    </location>
</feature>